<sequence>MGQKLLLKNIDVPGIRHYQAYRENGGYANAEKAFAMTTDAILEEVKASGLRGRGGAGFPTGMKWSFLAKPEGVARHLVVNADESEPGTFKDRYLMEYIPHLLIEGILISSFCLGSNTSFIYIRGEYAWVAEILEEAIEEAKAAGWLGKNIQGTGYDLEIVVQRGGGAYICGEETALLESLEGKRGNPRLKPPFPAVKGLWGRPTVVNNVETIAAIVPIIEITGAEYAKIGVGRSTGTKLISACGNINKPGVYEIDMTITVEEFIYSDEYCGGIPNGKRLKACIPGGSSVPIVPANLLLTTAEGKPRYMNYESLSEGGFQTGTMMGSGGFIVLDEDQDVVYHTYTLARFYRHESCGQCSPCREGTGWMEKILKRIDEGQGKMSDIELLWDVQRKIEGNTICPLGDAAAWPVAAAIRHFRDEFEWHINNPEECLTRNFGLAHYADPLVIKETAN</sequence>
<dbReference type="InterPro" id="IPR019575">
    <property type="entry name" value="Nuop51_4Fe4S-bd"/>
</dbReference>
<dbReference type="STRING" id="684065.SAMN05421738_10957"/>
<protein>
    <submittedName>
        <fullName evidence="7">NADH-quinone oxidoreductase subunit F</fullName>
    </submittedName>
</protein>
<dbReference type="Gene3D" id="3.40.50.11540">
    <property type="entry name" value="NADH-ubiquinone oxidoreductase 51kDa subunit"/>
    <property type="match status" value="1"/>
</dbReference>
<evidence type="ECO:0000256" key="5">
    <source>
        <dbReference type="ARBA" id="ARBA00023014"/>
    </source>
</evidence>
<dbReference type="FunFam" id="1.20.1440.230:FF:000001">
    <property type="entry name" value="Mitochondrial NADH dehydrogenase flavoprotein 1"/>
    <property type="match status" value="1"/>
</dbReference>
<dbReference type="GO" id="GO:0008137">
    <property type="term" value="F:NADH dehydrogenase (ubiquinone) activity"/>
    <property type="evidence" value="ECO:0007669"/>
    <property type="project" value="InterPro"/>
</dbReference>
<organism evidence="7 8">
    <name type="scientific">Algoriella xinjiangensis</name>
    <dbReference type="NCBI Taxonomy" id="684065"/>
    <lineage>
        <taxon>Bacteria</taxon>
        <taxon>Pseudomonadati</taxon>
        <taxon>Bacteroidota</taxon>
        <taxon>Flavobacteriia</taxon>
        <taxon>Flavobacteriales</taxon>
        <taxon>Weeksellaceae</taxon>
        <taxon>Algoriella</taxon>
    </lineage>
</organism>
<evidence type="ECO:0000256" key="1">
    <source>
        <dbReference type="ARBA" id="ARBA00007523"/>
    </source>
</evidence>
<dbReference type="EMBL" id="FOUZ01000009">
    <property type="protein sequence ID" value="SFN26127.1"/>
    <property type="molecule type" value="Genomic_DNA"/>
</dbReference>
<evidence type="ECO:0000313" key="8">
    <source>
        <dbReference type="Proteomes" id="UP000199149"/>
    </source>
</evidence>
<dbReference type="AlphaFoldDB" id="A0A1I4XJV5"/>
<feature type="domain" description="NADH-ubiquinone oxidoreductase 51kDa subunit iron-sulphur binding" evidence="6">
    <location>
        <begin position="339"/>
        <end position="384"/>
    </location>
</feature>
<dbReference type="SMART" id="SM00928">
    <property type="entry name" value="NADH_4Fe-4S"/>
    <property type="match status" value="1"/>
</dbReference>
<dbReference type="GO" id="GO:0046872">
    <property type="term" value="F:metal ion binding"/>
    <property type="evidence" value="ECO:0007669"/>
    <property type="project" value="UniProtKB-KW"/>
</dbReference>
<dbReference type="SUPFAM" id="SSF140490">
    <property type="entry name" value="Nqo1C-terminal domain-like"/>
    <property type="match status" value="1"/>
</dbReference>
<dbReference type="FunFam" id="3.40.50.11540:FF:000001">
    <property type="entry name" value="NADH dehydrogenase [ubiquinone] flavoprotein 1, mitochondrial"/>
    <property type="match status" value="1"/>
</dbReference>
<dbReference type="OrthoDB" id="9761899at2"/>
<dbReference type="InterPro" id="IPR011538">
    <property type="entry name" value="Nuo51_FMN-bd"/>
</dbReference>
<dbReference type="PANTHER" id="PTHR43578:SF3">
    <property type="entry name" value="NADH-QUINONE OXIDOREDUCTASE SUBUNIT F"/>
    <property type="match status" value="1"/>
</dbReference>
<dbReference type="Gene3D" id="1.20.1440.230">
    <property type="entry name" value="NADH-ubiquinone oxidoreductase 51kDa subunit, iron-sulphur binding domain"/>
    <property type="match status" value="1"/>
</dbReference>
<keyword evidence="2" id="KW-0004">4Fe-4S</keyword>
<dbReference type="InterPro" id="IPR037225">
    <property type="entry name" value="Nuo51_FMN-bd_sf"/>
</dbReference>
<dbReference type="Gene3D" id="3.10.20.600">
    <property type="match status" value="1"/>
</dbReference>
<dbReference type="GO" id="GO:0051539">
    <property type="term" value="F:4 iron, 4 sulfur cluster binding"/>
    <property type="evidence" value="ECO:0007669"/>
    <property type="project" value="UniProtKB-KW"/>
</dbReference>
<dbReference type="Pfam" id="PF10589">
    <property type="entry name" value="NADH_4Fe-4S"/>
    <property type="match status" value="1"/>
</dbReference>
<gene>
    <name evidence="7" type="ORF">SAMN05421738_10957</name>
</gene>
<dbReference type="PROSITE" id="PS00645">
    <property type="entry name" value="COMPLEX1_51K_2"/>
    <property type="match status" value="1"/>
</dbReference>
<keyword evidence="8" id="KW-1185">Reference proteome</keyword>
<comment type="similarity">
    <text evidence="1">Belongs to the complex I 51 kDa subunit family.</text>
</comment>
<evidence type="ECO:0000256" key="3">
    <source>
        <dbReference type="ARBA" id="ARBA00022723"/>
    </source>
</evidence>
<evidence type="ECO:0000259" key="6">
    <source>
        <dbReference type="SMART" id="SM00928"/>
    </source>
</evidence>
<dbReference type="SUPFAM" id="SSF142984">
    <property type="entry name" value="Nqo1 middle domain-like"/>
    <property type="match status" value="1"/>
</dbReference>
<dbReference type="InterPro" id="IPR001949">
    <property type="entry name" value="NADH-UbQ_OxRdtase_51kDa_CS"/>
</dbReference>
<dbReference type="Proteomes" id="UP000199149">
    <property type="component" value="Unassembled WGS sequence"/>
</dbReference>
<accession>A0A1I4XJV5</accession>
<dbReference type="GO" id="GO:0010181">
    <property type="term" value="F:FMN binding"/>
    <property type="evidence" value="ECO:0007669"/>
    <property type="project" value="InterPro"/>
</dbReference>
<dbReference type="RefSeq" id="WP_092908482.1">
    <property type="nucleotide sequence ID" value="NZ_FOUZ01000009.1"/>
</dbReference>
<dbReference type="PANTHER" id="PTHR43578">
    <property type="entry name" value="NADH-QUINONE OXIDOREDUCTASE SUBUNIT F"/>
    <property type="match status" value="1"/>
</dbReference>
<keyword evidence="5" id="KW-0411">Iron-sulfur</keyword>
<dbReference type="Pfam" id="PF01512">
    <property type="entry name" value="Complex1_51K"/>
    <property type="match status" value="1"/>
</dbReference>
<proteinExistence type="inferred from homology"/>
<dbReference type="InterPro" id="IPR037207">
    <property type="entry name" value="Nuop51_4Fe4S-bd_sf"/>
</dbReference>
<evidence type="ECO:0000256" key="2">
    <source>
        <dbReference type="ARBA" id="ARBA00022485"/>
    </source>
</evidence>
<keyword evidence="4" id="KW-0408">Iron</keyword>
<evidence type="ECO:0000256" key="4">
    <source>
        <dbReference type="ARBA" id="ARBA00023004"/>
    </source>
</evidence>
<keyword evidence="3" id="KW-0479">Metal-binding</keyword>
<evidence type="ECO:0000313" key="7">
    <source>
        <dbReference type="EMBL" id="SFN26127.1"/>
    </source>
</evidence>
<name>A0A1I4XJV5_9FLAO</name>
<dbReference type="SUPFAM" id="SSF142019">
    <property type="entry name" value="Nqo1 FMN-binding domain-like"/>
    <property type="match status" value="1"/>
</dbReference>
<dbReference type="Gene3D" id="6.10.250.1450">
    <property type="match status" value="1"/>
</dbReference>
<reference evidence="8" key="1">
    <citation type="submission" date="2016-10" db="EMBL/GenBank/DDBJ databases">
        <authorList>
            <person name="Varghese N."/>
            <person name="Submissions S."/>
        </authorList>
    </citation>
    <scope>NUCLEOTIDE SEQUENCE [LARGE SCALE GENOMIC DNA]</scope>
    <source>
        <strain evidence="8">XJ109</strain>
    </source>
</reference>
<dbReference type="NCBIfam" id="NF010120">
    <property type="entry name" value="PRK13596.1"/>
    <property type="match status" value="1"/>
</dbReference>